<dbReference type="HOGENOM" id="CLU_488900_0_0_9"/>
<feature type="compositionally biased region" description="Basic and acidic residues" evidence="1">
    <location>
        <begin position="427"/>
        <end position="437"/>
    </location>
</feature>
<feature type="domain" description="TcaA protein NTF2-like" evidence="2">
    <location>
        <begin position="440"/>
        <end position="554"/>
    </location>
</feature>
<dbReference type="PROSITE" id="PS51257">
    <property type="entry name" value="PROKAR_LIPOPROTEIN"/>
    <property type="match status" value="1"/>
</dbReference>
<dbReference type="InterPro" id="IPR054528">
    <property type="entry name" value="TcaA_5th"/>
</dbReference>
<evidence type="ECO:0000313" key="3">
    <source>
        <dbReference type="EMBL" id="ADU32007.1"/>
    </source>
</evidence>
<accession>E6TTX6</accession>
<dbReference type="eggNOG" id="COG4640">
    <property type="taxonomic scope" value="Bacteria"/>
</dbReference>
<evidence type="ECO:0000313" key="4">
    <source>
        <dbReference type="Proteomes" id="UP000001401"/>
    </source>
</evidence>
<dbReference type="KEGG" id="bco:Bcell_3767"/>
<dbReference type="OrthoDB" id="1895190at2"/>
<gene>
    <name evidence="3" type="ordered locus">Bcell_3767</name>
</gene>
<name>E6TTX6_EVAC2</name>
<evidence type="ECO:0000256" key="1">
    <source>
        <dbReference type="SAM" id="MobiDB-lite"/>
    </source>
</evidence>
<proteinExistence type="predicted"/>
<dbReference type="EMBL" id="CP002394">
    <property type="protein sequence ID" value="ADU32007.1"/>
    <property type="molecule type" value="Genomic_DNA"/>
</dbReference>
<dbReference type="Pfam" id="PF22819">
    <property type="entry name" value="TcaA_5th"/>
    <property type="match status" value="1"/>
</dbReference>
<feature type="region of interest" description="Disordered" evidence="1">
    <location>
        <begin position="403"/>
        <end position="437"/>
    </location>
</feature>
<evidence type="ECO:0000259" key="2">
    <source>
        <dbReference type="Pfam" id="PF22819"/>
    </source>
</evidence>
<reference evidence="3 4" key="1">
    <citation type="submission" date="2010-12" db="EMBL/GenBank/DDBJ databases">
        <title>Complete sequence of Bacillus cellulosilyticus DSM 2522.</title>
        <authorList>
            <consortium name="US DOE Joint Genome Institute"/>
            <person name="Lucas S."/>
            <person name="Copeland A."/>
            <person name="Lapidus A."/>
            <person name="Cheng J.-F."/>
            <person name="Bruce D."/>
            <person name="Goodwin L."/>
            <person name="Pitluck S."/>
            <person name="Chertkov O."/>
            <person name="Detter J.C."/>
            <person name="Han C."/>
            <person name="Tapia R."/>
            <person name="Land M."/>
            <person name="Hauser L."/>
            <person name="Jeffries C."/>
            <person name="Kyrpides N."/>
            <person name="Ivanova N."/>
            <person name="Mikhailova N."/>
            <person name="Brumm P."/>
            <person name="Mead D."/>
            <person name="Woyke T."/>
        </authorList>
    </citation>
    <scope>NUCLEOTIDE SEQUENCE [LARGE SCALE GENOMIC DNA]</scope>
    <source>
        <strain evidence="4">ATCC 21833 / DSM 2522 / FERM P-1141 / JCM 9156 / N-4</strain>
    </source>
</reference>
<sequence>MGKKLYFIFIAIMLVACSDDTDADSEQVELNTDTEQTENTIDPTDTAFHSIEQKQLTLDYGFFPDMKAYRVSDKAIFTNQNIDNFDSETVFEVAGLYLNSPASVEQDEVARFEASVFAINEGAIYYDLPQGSQEVRGLAAEKYFYQNNAHRFDSELEMFNEVSLMAFDPIKNHVVHGQFHDGDFELYDGTSSIGKQTDVEEALFLQASDGYALFNFKDNTETVQNHLYHYEESEHRLLESRDKNLILGKIDGAAPVFSVNPDQGKMHWYDVLTGEFHLFYETAKTADSFEVEFNEAGEWFVKYYVYDTNEFIIETPRLLIDGLNNVRDVHWVGKDHIIFSEEEALVLVNVANGDFEVLVQGETNGGLAVGANHIVYSSVFGPPYIIQIVDESNVDHYESLTMHESGATTDSEEIEESAGSMDEDKQEEERAPKEKEVDIETALSNAVGRYLNSLIKAINENDFAYVEPTLTHDSALYHDQIALVNRMDDLGITQALVGYDVIDYDLHVTSNQHIVTVVETIDIIQADGSNEVRDFTWSYTVDENNNRFTLSKIESPE</sequence>
<dbReference type="RefSeq" id="WP_013490338.1">
    <property type="nucleotide sequence ID" value="NC_014829.1"/>
</dbReference>
<dbReference type="Proteomes" id="UP000001401">
    <property type="component" value="Chromosome"/>
</dbReference>
<keyword evidence="4" id="KW-1185">Reference proteome</keyword>
<protein>
    <recommendedName>
        <fullName evidence="2">TcaA protein NTF2-like domain-containing protein</fullName>
    </recommendedName>
</protein>
<dbReference type="AlphaFoldDB" id="E6TTX6"/>
<organism evidence="3 4">
    <name type="scientific">Evansella cellulosilytica (strain ATCC 21833 / DSM 2522 / FERM P-1141 / JCM 9156 / N-4)</name>
    <name type="common">Bacillus cellulosilyticus</name>
    <dbReference type="NCBI Taxonomy" id="649639"/>
    <lineage>
        <taxon>Bacteria</taxon>
        <taxon>Bacillati</taxon>
        <taxon>Bacillota</taxon>
        <taxon>Bacilli</taxon>
        <taxon>Bacillales</taxon>
        <taxon>Bacillaceae</taxon>
        <taxon>Evansella</taxon>
    </lineage>
</organism>